<dbReference type="SUPFAM" id="SSF53756">
    <property type="entry name" value="UDP-Glycosyltransferase/glycogen phosphorylase"/>
    <property type="match status" value="1"/>
</dbReference>
<dbReference type="Gene3D" id="3.40.50.2000">
    <property type="entry name" value="Glycogen Phosphorylase B"/>
    <property type="match status" value="2"/>
</dbReference>
<dbReference type="EMBL" id="CP102480">
    <property type="protein sequence ID" value="UUX49417.1"/>
    <property type="molecule type" value="Genomic_DNA"/>
</dbReference>
<organism evidence="1 2">
    <name type="scientific">Nisaea acidiphila</name>
    <dbReference type="NCBI Taxonomy" id="1862145"/>
    <lineage>
        <taxon>Bacteria</taxon>
        <taxon>Pseudomonadati</taxon>
        <taxon>Pseudomonadota</taxon>
        <taxon>Alphaproteobacteria</taxon>
        <taxon>Rhodospirillales</taxon>
        <taxon>Thalassobaculaceae</taxon>
        <taxon>Nisaea</taxon>
    </lineage>
</organism>
<reference evidence="1" key="1">
    <citation type="submission" date="2022-08" db="EMBL/GenBank/DDBJ databases">
        <title>Nisaea acidiphila sp. nov., isolated from a marine algal debris and emended description of the genus Nisaea Urios et al. 2008.</title>
        <authorList>
            <person name="Kwon K."/>
        </authorList>
    </citation>
    <scope>NUCLEOTIDE SEQUENCE</scope>
    <source>
        <strain evidence="1">MEBiC11861</strain>
    </source>
</reference>
<name>A0A9J7AS91_9PROT</name>
<dbReference type="Pfam" id="PF13692">
    <property type="entry name" value="Glyco_trans_1_4"/>
    <property type="match status" value="1"/>
</dbReference>
<sequence>MIRLYQTMAGARHGGAEVFFERLVSAMAKPVWSGAVRQRVAIRRDARRAGVLRAAGVDFAQLGFGGALDILTPWRLGRDIRAFRPDVVLAWMNRAATKTPPGDYLRVGRIGGYYDAKYYRGFDHLICNAPGLVDHMTGQGWPAERIHYLPNFVHAEAGVPLVRADYATPEGVPLLLALGRLHRNKAYDVLLRALAKVPAAHLWIAGAGPEEAALKGLADELGVATRVRFLGWRDDTANLLATGDILVCPSRIEGLGNVVIEGWAHGLPVVAAKSEGPLHLVRHKETGLLAEIEDADGFAAHLNAVISDAGLAKALVAAGRAEYETRFSEEIVVRHYLELLGSLRK</sequence>
<accession>A0A9J7AS91</accession>
<gene>
    <name evidence="1" type="ORF">NUH88_18695</name>
</gene>
<dbReference type="RefSeq" id="WP_257768058.1">
    <property type="nucleotide sequence ID" value="NZ_CP102480.1"/>
</dbReference>
<dbReference type="KEGG" id="naci:NUH88_18695"/>
<keyword evidence="2" id="KW-1185">Reference proteome</keyword>
<dbReference type="PANTHER" id="PTHR12526">
    <property type="entry name" value="GLYCOSYLTRANSFERASE"/>
    <property type="match status" value="1"/>
</dbReference>
<dbReference type="CDD" id="cd03811">
    <property type="entry name" value="GT4_GT28_WabH-like"/>
    <property type="match status" value="1"/>
</dbReference>
<dbReference type="Proteomes" id="UP001060336">
    <property type="component" value="Chromosome"/>
</dbReference>
<evidence type="ECO:0000313" key="1">
    <source>
        <dbReference type="EMBL" id="UUX49417.1"/>
    </source>
</evidence>
<proteinExistence type="predicted"/>
<dbReference type="AlphaFoldDB" id="A0A9J7AS91"/>
<protein>
    <submittedName>
        <fullName evidence="1">Glycosyltransferase</fullName>
    </submittedName>
</protein>
<evidence type="ECO:0000313" key="2">
    <source>
        <dbReference type="Proteomes" id="UP001060336"/>
    </source>
</evidence>